<accession>A0AAE4YC32</accession>
<dbReference type="Pfam" id="PF18536">
    <property type="entry name" value="DUF5623"/>
    <property type="match status" value="1"/>
</dbReference>
<evidence type="ECO:0000313" key="2">
    <source>
        <dbReference type="EMBL" id="NBZ89229.1"/>
    </source>
</evidence>
<name>A0AAE4YC32_9RHOB</name>
<sequence length="329" mass="36781">MVAEDHFVCDSIAPSQDYARAGLCTAARSLQFIEATGLLPDRNPRKLEPRSLSGEILPGRDHATFWVDPSNGQRFFIDEPYESRALEAERTAWADCHGWRVEKASWPGIYRPYECDLYVAVDGRSGSDIDSLLRSVNSMADPSITENWDGESTASWETFVSPMATTAQAKRRAKCKGMIYPEASLKTVPYNFARGTSQRRPIGELGIKGHIEAGRIIKAAIGSEFAPAAGYMRLGSLRADLEDWFCLEIGPEQRQRPEFFQVYYGETDEDKAFRQTLRTRADLIAWLQSLKGKLLEAYPDCAPLRRQLGRIEMAMSMIEKANASVPGAP</sequence>
<comment type="caution">
    <text evidence="2">The sequence shown here is derived from an EMBL/GenBank/DDBJ whole genome shotgun (WGS) entry which is preliminary data.</text>
</comment>
<feature type="domain" description="DUF5623" evidence="1">
    <location>
        <begin position="198"/>
        <end position="313"/>
    </location>
</feature>
<organism evidence="2 3">
    <name type="scientific">Stagnihabitans tardus</name>
    <dbReference type="NCBI Taxonomy" id="2699202"/>
    <lineage>
        <taxon>Bacteria</taxon>
        <taxon>Pseudomonadati</taxon>
        <taxon>Pseudomonadota</taxon>
        <taxon>Alphaproteobacteria</taxon>
        <taxon>Rhodobacterales</taxon>
        <taxon>Paracoccaceae</taxon>
        <taxon>Stagnihabitans</taxon>
    </lineage>
</organism>
<reference evidence="2" key="1">
    <citation type="submission" date="2020-01" db="EMBL/GenBank/DDBJ databases">
        <authorList>
            <person name="Chen W.-M."/>
        </authorList>
    </citation>
    <scope>NUCLEOTIDE SEQUENCE</scope>
    <source>
        <strain evidence="2">CYK-10</strain>
    </source>
</reference>
<dbReference type="EMBL" id="JAABNR010000019">
    <property type="protein sequence ID" value="NBZ89229.1"/>
    <property type="molecule type" value="Genomic_DNA"/>
</dbReference>
<dbReference type="AlphaFoldDB" id="A0AAE4YC32"/>
<evidence type="ECO:0000313" key="3">
    <source>
        <dbReference type="Proteomes" id="UP001193501"/>
    </source>
</evidence>
<proteinExistence type="predicted"/>
<gene>
    <name evidence="2" type="ORF">GV832_16690</name>
</gene>
<dbReference type="InterPro" id="IPR040531">
    <property type="entry name" value="DUF5623"/>
</dbReference>
<dbReference type="Proteomes" id="UP001193501">
    <property type="component" value="Unassembled WGS sequence"/>
</dbReference>
<evidence type="ECO:0000259" key="1">
    <source>
        <dbReference type="Pfam" id="PF18536"/>
    </source>
</evidence>
<protein>
    <recommendedName>
        <fullName evidence="1">DUF5623 domain-containing protein</fullName>
    </recommendedName>
</protein>
<dbReference type="Gene3D" id="1.20.1260.40">
    <property type="match status" value="1"/>
</dbReference>
<keyword evidence="3" id="KW-1185">Reference proteome</keyword>
<dbReference type="RefSeq" id="WP_168776032.1">
    <property type="nucleotide sequence ID" value="NZ_JAABNR010000019.1"/>
</dbReference>